<dbReference type="InterPro" id="IPR018368">
    <property type="entry name" value="ClpA/B_CS1"/>
</dbReference>
<dbReference type="GO" id="GO:0034605">
    <property type="term" value="P:cellular response to heat"/>
    <property type="evidence" value="ECO:0007669"/>
    <property type="project" value="TreeGrafter"/>
</dbReference>
<reference evidence="13 14" key="1">
    <citation type="submission" date="2012-08" db="EMBL/GenBank/DDBJ databases">
        <title>Whole genome shotgun sequence of Kineosphaera limosa NBRC 100340.</title>
        <authorList>
            <person name="Yoshida I."/>
            <person name="Isaki S."/>
            <person name="Hosoyama A."/>
            <person name="Tsuchikane K."/>
            <person name="Katsumata H."/>
            <person name="Ando Y."/>
            <person name="Ohji S."/>
            <person name="Hamada M."/>
            <person name="Tamura T."/>
            <person name="Yamazoe A."/>
            <person name="Yamazaki S."/>
            <person name="Fujita N."/>
        </authorList>
    </citation>
    <scope>NUCLEOTIDE SEQUENCE [LARGE SCALE GENOMIC DNA]</scope>
    <source>
        <strain evidence="13 14">NBRC 100340</strain>
    </source>
</reference>
<dbReference type="eggNOG" id="COG0542">
    <property type="taxonomic scope" value="Bacteria"/>
</dbReference>
<dbReference type="Gene3D" id="1.10.1780.10">
    <property type="entry name" value="Clp, N-terminal domain"/>
    <property type="match status" value="1"/>
</dbReference>
<dbReference type="EMBL" id="BAHD01000066">
    <property type="protein sequence ID" value="GAB97391.1"/>
    <property type="molecule type" value="Genomic_DNA"/>
</dbReference>
<evidence type="ECO:0000256" key="10">
    <source>
        <dbReference type="RuleBase" id="RU004432"/>
    </source>
</evidence>
<dbReference type="GO" id="GO:0016887">
    <property type="term" value="F:ATP hydrolysis activity"/>
    <property type="evidence" value="ECO:0007669"/>
    <property type="project" value="InterPro"/>
</dbReference>
<evidence type="ECO:0000256" key="5">
    <source>
        <dbReference type="ARBA" id="ARBA00023016"/>
    </source>
</evidence>
<dbReference type="InterPro" id="IPR036628">
    <property type="entry name" value="Clp_N_dom_sf"/>
</dbReference>
<dbReference type="InterPro" id="IPR041546">
    <property type="entry name" value="ClpA/ClpB_AAA_lid"/>
</dbReference>
<dbReference type="Pfam" id="PF07724">
    <property type="entry name" value="AAA_2"/>
    <property type="match status" value="1"/>
</dbReference>
<comment type="similarity">
    <text evidence="1 10">Belongs to the ClpA/ClpB family.</text>
</comment>
<dbReference type="CDD" id="cd19499">
    <property type="entry name" value="RecA-like_ClpB_Hsp104-like"/>
    <property type="match status" value="1"/>
</dbReference>
<dbReference type="FunFam" id="3.40.50.300:FF:000025">
    <property type="entry name" value="ATP-dependent Clp protease subunit"/>
    <property type="match status" value="1"/>
</dbReference>
<dbReference type="GO" id="GO:0005524">
    <property type="term" value="F:ATP binding"/>
    <property type="evidence" value="ECO:0007669"/>
    <property type="project" value="UniProtKB-KW"/>
</dbReference>
<keyword evidence="3 10" id="KW-0547">Nucleotide-binding</keyword>
<dbReference type="GO" id="GO:0005737">
    <property type="term" value="C:cytoplasm"/>
    <property type="evidence" value="ECO:0007669"/>
    <property type="project" value="TreeGrafter"/>
</dbReference>
<keyword evidence="13" id="KW-0645">Protease</keyword>
<dbReference type="PANTHER" id="PTHR11638:SF18">
    <property type="entry name" value="HEAT SHOCK PROTEIN 104"/>
    <property type="match status" value="1"/>
</dbReference>
<evidence type="ECO:0000256" key="3">
    <source>
        <dbReference type="ARBA" id="ARBA00022741"/>
    </source>
</evidence>
<dbReference type="InterPro" id="IPR001270">
    <property type="entry name" value="ClpA/B"/>
</dbReference>
<dbReference type="InterPro" id="IPR003593">
    <property type="entry name" value="AAA+_ATPase"/>
</dbReference>
<keyword evidence="5" id="KW-0346">Stress response</keyword>
<dbReference type="PROSITE" id="PS00871">
    <property type="entry name" value="CLPAB_2"/>
    <property type="match status" value="1"/>
</dbReference>
<dbReference type="SUPFAM" id="SSF81923">
    <property type="entry name" value="Double Clp-N motif"/>
    <property type="match status" value="1"/>
</dbReference>
<keyword evidence="2 9" id="KW-0677">Repeat</keyword>
<name>K6WU91_9MICO</name>
<feature type="region of interest" description="Disordered" evidence="11">
    <location>
        <begin position="160"/>
        <end position="192"/>
    </location>
</feature>
<dbReference type="GO" id="GO:0008233">
    <property type="term" value="F:peptidase activity"/>
    <property type="evidence" value="ECO:0007669"/>
    <property type="project" value="UniProtKB-KW"/>
</dbReference>
<comment type="caution">
    <text evidence="13">The sequence shown here is derived from an EMBL/GenBank/DDBJ whole genome shotgun (WGS) entry which is preliminary data.</text>
</comment>
<dbReference type="Gene3D" id="1.10.8.60">
    <property type="match status" value="2"/>
</dbReference>
<evidence type="ECO:0000256" key="8">
    <source>
        <dbReference type="ARBA" id="ARBA00026057"/>
    </source>
</evidence>
<dbReference type="AlphaFoldDB" id="K6WU91"/>
<dbReference type="PROSITE" id="PS00870">
    <property type="entry name" value="CLPAB_1"/>
    <property type="match status" value="1"/>
</dbReference>
<dbReference type="Gene3D" id="3.40.50.300">
    <property type="entry name" value="P-loop containing nucleotide triphosphate hydrolases"/>
    <property type="match status" value="2"/>
</dbReference>
<evidence type="ECO:0000313" key="13">
    <source>
        <dbReference type="EMBL" id="GAB97391.1"/>
    </source>
</evidence>
<sequence length="862" mass="93434">MSQWPMGPGSSFDDIFNRFFGQMPGQRPVQRVDLNRLLTDDAKRLLSDATEAAVERDNAEVTPEHVLYAAASNDPGRGMLSQLNLDPDSVAAQMADILAALPEDADEQRLGPRLRAAIRYAQQQAAESGVGYIGPEHILIGIAANRESPAAKLLTGSVLEAPGKPARGGQARGGPGGQGGQGQGQSSTPTLDEFGRDLTAEAKAGKLDPVVGRSEEIAETVEILSRRRKNNPVLIGDPGVGKTAIVEGIAQRIVNGDVASSLAGRRVISVDIAGMVAGAKYRGEFEERLKNLLEEVKEHSDEFILFIDELHTVVGAGAGGDGAMDAGNMLKPALARGELHTIGATTVDEYRKYIEKDPALERRFQPVMISEPSVDDTIEILRGLIDVYESHHGVVYDDDALIAAAQLSDRYITDRFMPDKAIDLVDQAGARVRLKHKTSDADTRKVEDEVARLKREIESAVAGEQYDLAADLKNSLQAEEAKLEGGTEGEEPHVTVVDIAEVVSRRTGIPVADLTEEERARLLKLEDTLHGRVIGQAEAVQAVAEAVRRGRAGLAAPNRPLGSFLFLGPTGVGKTELAKALAEAVFGDEGRMIRLDMSEFQEKHTVSRLVGAPPGYIGYDEGGQLTDKVRRQPYSVVLFDEVEKAHPDVFNTLLQLLDDGRLTDAQGRTVDFTHTIIILTSNLGSHLILEAKDDEQLKELEPKIMELLRSHFRPEFLNRIDETVIFHRLAKEELRQIVDLILGSTQRLLRAQDVGLEVSEEAKDWLVGEGYEPEFGARPLRRTIQRELDNRISKLLLAGTVGAGDTVRVVVADDDLDLQVIGPDGDESTVATEAPEAGVEDSAEGAVEAPAKPESKQAVKKS</sequence>
<protein>
    <submittedName>
        <fullName evidence="13">ATP-dependent Clp protease ATP-binding subunit ClpC</fullName>
    </submittedName>
</protein>
<evidence type="ECO:0000259" key="12">
    <source>
        <dbReference type="PROSITE" id="PS51903"/>
    </source>
</evidence>
<dbReference type="PROSITE" id="PS51903">
    <property type="entry name" value="CLP_R"/>
    <property type="match status" value="1"/>
</dbReference>
<evidence type="ECO:0000256" key="4">
    <source>
        <dbReference type="ARBA" id="ARBA00022840"/>
    </source>
</evidence>
<dbReference type="Pfam" id="PF02861">
    <property type="entry name" value="Clp_N"/>
    <property type="match status" value="1"/>
</dbReference>
<organism evidence="13 14">
    <name type="scientific">Kineosphaera limosa NBRC 100340</name>
    <dbReference type="NCBI Taxonomy" id="1184609"/>
    <lineage>
        <taxon>Bacteria</taxon>
        <taxon>Bacillati</taxon>
        <taxon>Actinomycetota</taxon>
        <taxon>Actinomycetes</taxon>
        <taxon>Micrococcales</taxon>
        <taxon>Dermatophilaceae</taxon>
        <taxon>Kineosphaera</taxon>
    </lineage>
</organism>
<dbReference type="SMART" id="SM00382">
    <property type="entry name" value="AAA"/>
    <property type="match status" value="2"/>
</dbReference>
<dbReference type="InterPro" id="IPR027417">
    <property type="entry name" value="P-loop_NTPase"/>
</dbReference>
<dbReference type="InterPro" id="IPR003959">
    <property type="entry name" value="ATPase_AAA_core"/>
</dbReference>
<dbReference type="Proteomes" id="UP000008366">
    <property type="component" value="Unassembled WGS sequence"/>
</dbReference>
<gene>
    <name evidence="13" type="primary">clpC</name>
    <name evidence="13" type="ORF">KILIM_066_00320</name>
</gene>
<dbReference type="RefSeq" id="WP_006593923.1">
    <property type="nucleotide sequence ID" value="NZ_BAHD01000066.1"/>
</dbReference>
<dbReference type="InterPro" id="IPR004176">
    <property type="entry name" value="Clp_R_N"/>
</dbReference>
<keyword evidence="14" id="KW-1185">Reference proteome</keyword>
<keyword evidence="13" id="KW-0378">Hydrolase</keyword>
<comment type="subunit">
    <text evidence="8">Homohexamer. The oligomerization is ATP-dependent.</text>
</comment>
<dbReference type="STRING" id="1184609.KILIM_066_00320"/>
<dbReference type="GO" id="GO:0006508">
    <property type="term" value="P:proteolysis"/>
    <property type="evidence" value="ECO:0007669"/>
    <property type="project" value="UniProtKB-KW"/>
</dbReference>
<evidence type="ECO:0000313" key="14">
    <source>
        <dbReference type="Proteomes" id="UP000008366"/>
    </source>
</evidence>
<evidence type="ECO:0000256" key="11">
    <source>
        <dbReference type="SAM" id="MobiDB-lite"/>
    </source>
</evidence>
<dbReference type="InterPro" id="IPR050130">
    <property type="entry name" value="ClpA_ClpB"/>
</dbReference>
<dbReference type="Gene3D" id="4.10.860.10">
    <property type="entry name" value="UVR domain"/>
    <property type="match status" value="1"/>
</dbReference>
<proteinExistence type="inferred from homology"/>
<evidence type="ECO:0000256" key="9">
    <source>
        <dbReference type="PROSITE-ProRule" id="PRU01251"/>
    </source>
</evidence>
<evidence type="ECO:0000256" key="2">
    <source>
        <dbReference type="ARBA" id="ARBA00022737"/>
    </source>
</evidence>
<dbReference type="SUPFAM" id="SSF52540">
    <property type="entry name" value="P-loop containing nucleoside triphosphate hydrolases"/>
    <property type="match status" value="2"/>
</dbReference>
<accession>K6WU91</accession>
<dbReference type="Pfam" id="PF00004">
    <property type="entry name" value="AAA"/>
    <property type="match status" value="1"/>
</dbReference>
<feature type="compositionally biased region" description="Gly residues" evidence="11">
    <location>
        <begin position="170"/>
        <end position="183"/>
    </location>
</feature>
<dbReference type="InterPro" id="IPR019489">
    <property type="entry name" value="Clp_ATPase_C"/>
</dbReference>
<dbReference type="SMART" id="SM01086">
    <property type="entry name" value="ClpB_D2-small"/>
    <property type="match status" value="1"/>
</dbReference>
<dbReference type="CDD" id="cd00009">
    <property type="entry name" value="AAA"/>
    <property type="match status" value="1"/>
</dbReference>
<keyword evidence="7 10" id="KW-0143">Chaperone</keyword>
<evidence type="ECO:0000256" key="1">
    <source>
        <dbReference type="ARBA" id="ARBA00008675"/>
    </source>
</evidence>
<feature type="region of interest" description="Disordered" evidence="11">
    <location>
        <begin position="822"/>
        <end position="862"/>
    </location>
</feature>
<dbReference type="PANTHER" id="PTHR11638">
    <property type="entry name" value="ATP-DEPENDENT CLP PROTEASE"/>
    <property type="match status" value="1"/>
</dbReference>
<dbReference type="Pfam" id="PF10431">
    <property type="entry name" value="ClpB_D2-small"/>
    <property type="match status" value="1"/>
</dbReference>
<dbReference type="Pfam" id="PF17871">
    <property type="entry name" value="AAA_lid_9"/>
    <property type="match status" value="1"/>
</dbReference>
<evidence type="ECO:0000256" key="7">
    <source>
        <dbReference type="ARBA" id="ARBA00023186"/>
    </source>
</evidence>
<dbReference type="FunFam" id="3.40.50.300:FF:000010">
    <property type="entry name" value="Chaperone clpB 1, putative"/>
    <property type="match status" value="1"/>
</dbReference>
<keyword evidence="6" id="KW-0175">Coiled coil</keyword>
<dbReference type="InterPro" id="IPR028299">
    <property type="entry name" value="ClpA/B_CS2"/>
</dbReference>
<feature type="compositionally biased region" description="Basic and acidic residues" evidence="11">
    <location>
        <begin position="851"/>
        <end position="862"/>
    </location>
</feature>
<feature type="domain" description="Clp R" evidence="12">
    <location>
        <begin position="34"/>
        <end position="174"/>
    </location>
</feature>
<keyword evidence="4 10" id="KW-0067">ATP-binding</keyword>
<dbReference type="PRINTS" id="PR00300">
    <property type="entry name" value="CLPPROTEASEA"/>
</dbReference>
<evidence type="ECO:0000256" key="6">
    <source>
        <dbReference type="ARBA" id="ARBA00023054"/>
    </source>
</evidence>